<gene>
    <name evidence="3" type="ORF">LCGC14_0222470</name>
</gene>
<name>A0A0F9UCY8_9ZZZZ</name>
<sequence>MRKIRSSLLGLLAAAVLLQSVASNAAEAAAESLRIGLVDFAPYSYYDEAGTATGLFIPLLSKMAQHAGYAADFKILPAARLVQGLQDGDVDVWLGIPDKPGLVGHTFNGTLEIGRTRVNLYYRPDTPKPRWPQDLHGKDLLLVHGYDYSPALVDAMNDPENAIRQQLAHNHAGAVGMLIRKRADYLLNYQAPMQQTLQLRPDLQIEHITLDTLPVQLIVSRHAPMGGEELLIQLESAYLELLQQGRIEELPEL</sequence>
<evidence type="ECO:0000256" key="1">
    <source>
        <dbReference type="ARBA" id="ARBA00022729"/>
    </source>
</evidence>
<feature type="domain" description="Solute-binding protein family 3/N-terminal" evidence="2">
    <location>
        <begin position="37"/>
        <end position="93"/>
    </location>
</feature>
<dbReference type="PANTHER" id="PTHR35936:SF6">
    <property type="entry name" value="AMINO ACID ABC TRANSPORTER SUBSTRATE-BINDING PAAT FAMILY PROTEIN"/>
    <property type="match status" value="1"/>
</dbReference>
<dbReference type="AlphaFoldDB" id="A0A0F9UCY8"/>
<dbReference type="Gene3D" id="3.40.190.10">
    <property type="entry name" value="Periplasmic binding protein-like II"/>
    <property type="match status" value="2"/>
</dbReference>
<dbReference type="Pfam" id="PF00497">
    <property type="entry name" value="SBP_bac_3"/>
    <property type="match status" value="1"/>
</dbReference>
<reference evidence="3" key="1">
    <citation type="journal article" date="2015" name="Nature">
        <title>Complex archaea that bridge the gap between prokaryotes and eukaryotes.</title>
        <authorList>
            <person name="Spang A."/>
            <person name="Saw J.H."/>
            <person name="Jorgensen S.L."/>
            <person name="Zaremba-Niedzwiedzka K."/>
            <person name="Martijn J."/>
            <person name="Lind A.E."/>
            <person name="van Eijk R."/>
            <person name="Schleper C."/>
            <person name="Guy L."/>
            <person name="Ettema T.J."/>
        </authorList>
    </citation>
    <scope>NUCLEOTIDE SEQUENCE</scope>
</reference>
<dbReference type="SUPFAM" id="SSF53850">
    <property type="entry name" value="Periplasmic binding protein-like II"/>
    <property type="match status" value="1"/>
</dbReference>
<organism evidence="3">
    <name type="scientific">marine sediment metagenome</name>
    <dbReference type="NCBI Taxonomy" id="412755"/>
    <lineage>
        <taxon>unclassified sequences</taxon>
        <taxon>metagenomes</taxon>
        <taxon>ecological metagenomes</taxon>
    </lineage>
</organism>
<proteinExistence type="predicted"/>
<keyword evidence="1" id="KW-0732">Signal</keyword>
<dbReference type="EMBL" id="LAZR01000106">
    <property type="protein sequence ID" value="KKN91045.1"/>
    <property type="molecule type" value="Genomic_DNA"/>
</dbReference>
<comment type="caution">
    <text evidence="3">The sequence shown here is derived from an EMBL/GenBank/DDBJ whole genome shotgun (WGS) entry which is preliminary data.</text>
</comment>
<dbReference type="InterPro" id="IPR001638">
    <property type="entry name" value="Solute-binding_3/MltF_N"/>
</dbReference>
<evidence type="ECO:0000313" key="3">
    <source>
        <dbReference type="EMBL" id="KKN91045.1"/>
    </source>
</evidence>
<dbReference type="PANTHER" id="PTHR35936">
    <property type="entry name" value="MEMBRANE-BOUND LYTIC MUREIN TRANSGLYCOSYLASE F"/>
    <property type="match status" value="1"/>
</dbReference>
<accession>A0A0F9UCY8</accession>
<protein>
    <recommendedName>
        <fullName evidence="2">Solute-binding protein family 3/N-terminal domain-containing protein</fullName>
    </recommendedName>
</protein>
<evidence type="ECO:0000259" key="2">
    <source>
        <dbReference type="Pfam" id="PF00497"/>
    </source>
</evidence>